<dbReference type="InterPro" id="IPR001296">
    <property type="entry name" value="Glyco_trans_1"/>
</dbReference>
<organism evidence="3 4">
    <name type="scientific">candidate division TA06 bacterium DG_78</name>
    <dbReference type="NCBI Taxonomy" id="1703772"/>
    <lineage>
        <taxon>Bacteria</taxon>
        <taxon>Bacteria division TA06</taxon>
    </lineage>
</organism>
<evidence type="ECO:0000259" key="1">
    <source>
        <dbReference type="Pfam" id="PF00534"/>
    </source>
</evidence>
<evidence type="ECO:0008006" key="5">
    <source>
        <dbReference type="Google" id="ProtNLM"/>
    </source>
</evidence>
<dbReference type="Pfam" id="PF13439">
    <property type="entry name" value="Glyco_transf_4"/>
    <property type="match status" value="1"/>
</dbReference>
<comment type="caution">
    <text evidence="3">The sequence shown here is derived from an EMBL/GenBank/DDBJ whole genome shotgun (WGS) entry which is preliminary data.</text>
</comment>
<sequence length="389" mass="45384">MHFIINSLHSVVTGMKILFVEREDPAVDTSGGIISYLNELSQYLIKRNITTYLLGVDVHRRSSEKKGDCSFSKCVPLVRRRHVNNVMYLLSLFLKIKFFEITDSTIIHTQRPDMLIPFVLFYRRNPKVCTLHGTHDISVYHKKGMFYGKVYEFLQRISFKKASALLAVDYRTREYYIEKYPWIKNKIMVIPPGVNSKKFVPMGRTVLRRKWKLSKSEKIILYVGRLEREKNLEFLIHVFKRINECIKNTRLLLVGEGRERNTLKSLVAQLNLTNVTFYGTLSHDAIPEIINCANVFAFCSLYEGSPIIIKEVLLCGVPIVSVDVGDVREIIQDIDGCHVAQRNEEDFTKKLMQALKHEKRIRISNKRRLFDYRETGIRTMHVYNSLTKK</sequence>
<proteinExistence type="predicted"/>
<dbReference type="AlphaFoldDB" id="A0A0S7YFY0"/>
<evidence type="ECO:0000259" key="2">
    <source>
        <dbReference type="Pfam" id="PF13439"/>
    </source>
</evidence>
<dbReference type="InterPro" id="IPR050194">
    <property type="entry name" value="Glycosyltransferase_grp1"/>
</dbReference>
<reference evidence="3 4" key="1">
    <citation type="journal article" date="2015" name="Microbiome">
        <title>Genomic resolution of linkages in carbon, nitrogen, and sulfur cycling among widespread estuary sediment bacteria.</title>
        <authorList>
            <person name="Baker B.J."/>
            <person name="Lazar C.S."/>
            <person name="Teske A.P."/>
            <person name="Dick G.J."/>
        </authorList>
    </citation>
    <scope>NUCLEOTIDE SEQUENCE [LARGE SCALE GENOMIC DNA]</scope>
    <source>
        <strain evidence="3">DG_78</strain>
    </source>
</reference>
<name>A0A0S7YFY0_UNCT6</name>
<dbReference type="Gene3D" id="3.40.50.2000">
    <property type="entry name" value="Glycogen Phosphorylase B"/>
    <property type="match status" value="2"/>
</dbReference>
<dbReference type="InterPro" id="IPR028098">
    <property type="entry name" value="Glyco_trans_4-like_N"/>
</dbReference>
<dbReference type="Proteomes" id="UP000051012">
    <property type="component" value="Unassembled WGS sequence"/>
</dbReference>
<dbReference type="GO" id="GO:0016757">
    <property type="term" value="F:glycosyltransferase activity"/>
    <property type="evidence" value="ECO:0007669"/>
    <property type="project" value="InterPro"/>
</dbReference>
<dbReference type="PANTHER" id="PTHR45947">
    <property type="entry name" value="SULFOQUINOVOSYL TRANSFERASE SQD2"/>
    <property type="match status" value="1"/>
</dbReference>
<dbReference type="EMBL" id="LJNI01000046">
    <property type="protein sequence ID" value="KPJ72972.1"/>
    <property type="molecule type" value="Genomic_DNA"/>
</dbReference>
<accession>A0A0S7YFY0</accession>
<evidence type="ECO:0000313" key="3">
    <source>
        <dbReference type="EMBL" id="KPJ72972.1"/>
    </source>
</evidence>
<feature type="domain" description="Glycosyl transferase family 1" evidence="1">
    <location>
        <begin position="206"/>
        <end position="362"/>
    </location>
</feature>
<gene>
    <name evidence="3" type="ORF">AMJ52_04525</name>
</gene>
<evidence type="ECO:0000313" key="4">
    <source>
        <dbReference type="Proteomes" id="UP000051012"/>
    </source>
</evidence>
<dbReference type="Pfam" id="PF00534">
    <property type="entry name" value="Glycos_transf_1"/>
    <property type="match status" value="1"/>
</dbReference>
<dbReference type="PANTHER" id="PTHR45947:SF3">
    <property type="entry name" value="SULFOQUINOVOSYL TRANSFERASE SQD2"/>
    <property type="match status" value="1"/>
</dbReference>
<dbReference type="CDD" id="cd03801">
    <property type="entry name" value="GT4_PimA-like"/>
    <property type="match status" value="1"/>
</dbReference>
<protein>
    <recommendedName>
        <fullName evidence="5">Glycosyl transferase family 1 domain-containing protein</fullName>
    </recommendedName>
</protein>
<dbReference type="SUPFAM" id="SSF53756">
    <property type="entry name" value="UDP-Glycosyltransferase/glycogen phosphorylase"/>
    <property type="match status" value="1"/>
</dbReference>
<feature type="domain" description="Glycosyltransferase subfamily 4-like N-terminal" evidence="2">
    <location>
        <begin position="31"/>
        <end position="196"/>
    </location>
</feature>